<organism evidence="2 3">
    <name type="scientific">Kribbella sindirgiensis</name>
    <dbReference type="NCBI Taxonomy" id="1124744"/>
    <lineage>
        <taxon>Bacteria</taxon>
        <taxon>Bacillati</taxon>
        <taxon>Actinomycetota</taxon>
        <taxon>Actinomycetes</taxon>
        <taxon>Propionibacteriales</taxon>
        <taxon>Kribbellaceae</taxon>
        <taxon>Kribbella</taxon>
    </lineage>
</organism>
<gene>
    <name evidence="2" type="ORF">E0H50_38845</name>
</gene>
<evidence type="ECO:0000313" key="3">
    <source>
        <dbReference type="Proteomes" id="UP000292695"/>
    </source>
</evidence>
<dbReference type="EMBL" id="SJKA01000024">
    <property type="protein sequence ID" value="TCC18677.1"/>
    <property type="molecule type" value="Genomic_DNA"/>
</dbReference>
<keyword evidence="3" id="KW-1185">Reference proteome</keyword>
<protein>
    <submittedName>
        <fullName evidence="2">XRE family transcriptional regulator</fullName>
    </submittedName>
</protein>
<comment type="caution">
    <text evidence="2">The sequence shown here is derived from an EMBL/GenBank/DDBJ whole genome shotgun (WGS) entry which is preliminary data.</text>
</comment>
<evidence type="ECO:0000313" key="2">
    <source>
        <dbReference type="EMBL" id="TCC18677.1"/>
    </source>
</evidence>
<reference evidence="2 3" key="1">
    <citation type="submission" date="2019-02" db="EMBL/GenBank/DDBJ databases">
        <title>Kribbella capetownensis sp. nov. and Kribbella speibonae sp. nov., isolated from soil.</title>
        <authorList>
            <person name="Curtis S.M."/>
            <person name="Norton I."/>
            <person name="Everest G.J."/>
            <person name="Meyers P.R."/>
        </authorList>
    </citation>
    <scope>NUCLEOTIDE SEQUENCE [LARGE SCALE GENOMIC DNA]</scope>
    <source>
        <strain evidence="2 3">DSM 27082</strain>
    </source>
</reference>
<dbReference type="InterPro" id="IPR001387">
    <property type="entry name" value="Cro/C1-type_HTH"/>
</dbReference>
<dbReference type="OrthoDB" id="4966777at2"/>
<dbReference type="GO" id="GO:0003677">
    <property type="term" value="F:DNA binding"/>
    <property type="evidence" value="ECO:0007669"/>
    <property type="project" value="InterPro"/>
</dbReference>
<accession>A0A4R0IAA7</accession>
<dbReference type="Gene3D" id="1.10.260.40">
    <property type="entry name" value="lambda repressor-like DNA-binding domains"/>
    <property type="match status" value="1"/>
</dbReference>
<dbReference type="Proteomes" id="UP000292695">
    <property type="component" value="Unassembled WGS sequence"/>
</dbReference>
<dbReference type="Pfam" id="PF19054">
    <property type="entry name" value="DUF5753"/>
    <property type="match status" value="1"/>
</dbReference>
<evidence type="ECO:0000259" key="1">
    <source>
        <dbReference type="PROSITE" id="PS50943"/>
    </source>
</evidence>
<proteinExistence type="predicted"/>
<sequence>MPASQSSSAQSARQALADRLRDIRLDAGLSARALATAAGWHEAKTSKIEHGKQQPSEADLRTWCAVCSATALLPELIAELRSVDSMWLDWRRVERTGLRHLNASVRDLYERTKQYRSYCQTMVPGLLQTADYTTAVLTSIRARRHVAIDDIAATLAERMDRQRILTQGGHTFAFVLEEAALRYQLGGPTVLAGQLRHLLDVMQLPSVSLGVIPADMDRSPRWPVEDFYIFDNAQANVELVTGFLTITHPREITMYAETFTALGQLAVYGSTARALIKASLAHLPV</sequence>
<feature type="domain" description="HTH cro/C1-type" evidence="1">
    <location>
        <begin position="20"/>
        <end position="56"/>
    </location>
</feature>
<dbReference type="SUPFAM" id="SSF47413">
    <property type="entry name" value="lambda repressor-like DNA-binding domains"/>
    <property type="match status" value="1"/>
</dbReference>
<dbReference type="PROSITE" id="PS50943">
    <property type="entry name" value="HTH_CROC1"/>
    <property type="match status" value="1"/>
</dbReference>
<dbReference type="AlphaFoldDB" id="A0A4R0IAA7"/>
<name>A0A4R0IAA7_9ACTN</name>
<dbReference type="InterPro" id="IPR010982">
    <property type="entry name" value="Lambda_DNA-bd_dom_sf"/>
</dbReference>
<dbReference type="CDD" id="cd00093">
    <property type="entry name" value="HTH_XRE"/>
    <property type="match status" value="1"/>
</dbReference>
<dbReference type="Pfam" id="PF13560">
    <property type="entry name" value="HTH_31"/>
    <property type="match status" value="1"/>
</dbReference>
<dbReference type="RefSeq" id="WP_131296154.1">
    <property type="nucleotide sequence ID" value="NZ_SJKA01000024.1"/>
</dbReference>
<dbReference type="SMART" id="SM00530">
    <property type="entry name" value="HTH_XRE"/>
    <property type="match status" value="1"/>
</dbReference>
<dbReference type="InterPro" id="IPR043917">
    <property type="entry name" value="DUF5753"/>
</dbReference>